<reference evidence="2" key="2">
    <citation type="submission" date="2020-11" db="EMBL/GenBank/DDBJ databases">
        <authorList>
            <person name="McCartney M.A."/>
            <person name="Auch B."/>
            <person name="Kono T."/>
            <person name="Mallez S."/>
            <person name="Becker A."/>
            <person name="Gohl D.M."/>
            <person name="Silverstein K.A.T."/>
            <person name="Koren S."/>
            <person name="Bechman K.B."/>
            <person name="Herman A."/>
            <person name="Abrahante J.E."/>
            <person name="Garbe J."/>
        </authorList>
    </citation>
    <scope>NUCLEOTIDE SEQUENCE</scope>
    <source>
        <strain evidence="2">Duluth1</strain>
        <tissue evidence="2">Whole animal</tissue>
    </source>
</reference>
<dbReference type="EMBL" id="JAIWYP010000004">
    <property type="protein sequence ID" value="KAH3837871.1"/>
    <property type="molecule type" value="Genomic_DNA"/>
</dbReference>
<reference evidence="2" key="1">
    <citation type="journal article" date="2019" name="bioRxiv">
        <title>The Genome of the Zebra Mussel, Dreissena polymorpha: A Resource for Invasive Species Research.</title>
        <authorList>
            <person name="McCartney M.A."/>
            <person name="Auch B."/>
            <person name="Kono T."/>
            <person name="Mallez S."/>
            <person name="Zhang Y."/>
            <person name="Obille A."/>
            <person name="Becker A."/>
            <person name="Abrahante J.E."/>
            <person name="Garbe J."/>
            <person name="Badalamenti J.P."/>
            <person name="Herman A."/>
            <person name="Mangelson H."/>
            <person name="Liachko I."/>
            <person name="Sullivan S."/>
            <person name="Sone E.D."/>
            <person name="Koren S."/>
            <person name="Silverstein K.A.T."/>
            <person name="Beckman K.B."/>
            <person name="Gohl D.M."/>
        </authorList>
    </citation>
    <scope>NUCLEOTIDE SEQUENCE</scope>
    <source>
        <strain evidence="2">Duluth1</strain>
        <tissue evidence="2">Whole animal</tissue>
    </source>
</reference>
<dbReference type="Proteomes" id="UP000828390">
    <property type="component" value="Unassembled WGS sequence"/>
</dbReference>
<gene>
    <name evidence="2" type="ORF">DPMN_111273</name>
</gene>
<accession>A0A9D4QNN3</accession>
<dbReference type="AlphaFoldDB" id="A0A9D4QNN3"/>
<keyword evidence="3" id="KW-1185">Reference proteome</keyword>
<evidence type="ECO:0000256" key="1">
    <source>
        <dbReference type="ARBA" id="ARBA00009275"/>
    </source>
</evidence>
<evidence type="ECO:0000313" key="2">
    <source>
        <dbReference type="EMBL" id="KAH3837871.1"/>
    </source>
</evidence>
<dbReference type="GO" id="GO:0016788">
    <property type="term" value="F:hydrolase activity, acting on ester bonds"/>
    <property type="evidence" value="ECO:0007669"/>
    <property type="project" value="InterPro"/>
</dbReference>
<dbReference type="InterPro" id="IPR001130">
    <property type="entry name" value="TatD-like"/>
</dbReference>
<evidence type="ECO:0000313" key="3">
    <source>
        <dbReference type="Proteomes" id="UP000828390"/>
    </source>
</evidence>
<protein>
    <submittedName>
        <fullName evidence="2">Uncharacterized protein</fullName>
    </submittedName>
</protein>
<comment type="caution">
    <text evidence="2">The sequence shown here is derived from an EMBL/GenBank/DDBJ whole genome shotgun (WGS) entry which is preliminary data.</text>
</comment>
<comment type="similarity">
    <text evidence="1">Belongs to the metallo-dependent hydrolases superfamily. TatD-type hydrolase family.</text>
</comment>
<dbReference type="Pfam" id="PF01026">
    <property type="entry name" value="TatD_DNase"/>
    <property type="match status" value="1"/>
</dbReference>
<dbReference type="InterPro" id="IPR032466">
    <property type="entry name" value="Metal_Hydrolase"/>
</dbReference>
<name>A0A9D4QNN3_DREPO</name>
<dbReference type="PANTHER" id="PTHR46363:SF1">
    <property type="entry name" value="DEOXYRIBONUCLEASE TATDN2-RELATED"/>
    <property type="match status" value="1"/>
</dbReference>
<sequence>MRCKSDVRGIPADQLLVETDSPYLRVLSKRDNTPAYVGEVANTVTQIRKVTLRDILRTTAENGRRLYNL</sequence>
<dbReference type="SUPFAM" id="SSF51556">
    <property type="entry name" value="Metallo-dependent hydrolases"/>
    <property type="match status" value="1"/>
</dbReference>
<organism evidence="2 3">
    <name type="scientific">Dreissena polymorpha</name>
    <name type="common">Zebra mussel</name>
    <name type="synonym">Mytilus polymorpha</name>
    <dbReference type="NCBI Taxonomy" id="45954"/>
    <lineage>
        <taxon>Eukaryota</taxon>
        <taxon>Metazoa</taxon>
        <taxon>Spiralia</taxon>
        <taxon>Lophotrochozoa</taxon>
        <taxon>Mollusca</taxon>
        <taxon>Bivalvia</taxon>
        <taxon>Autobranchia</taxon>
        <taxon>Heteroconchia</taxon>
        <taxon>Euheterodonta</taxon>
        <taxon>Imparidentia</taxon>
        <taxon>Neoheterodontei</taxon>
        <taxon>Myida</taxon>
        <taxon>Dreissenoidea</taxon>
        <taxon>Dreissenidae</taxon>
        <taxon>Dreissena</taxon>
    </lineage>
</organism>
<proteinExistence type="inferred from homology"/>
<dbReference type="PANTHER" id="PTHR46363">
    <property type="entry name" value="DEOXYRIBONUCLEASE TATDN2-RELATED"/>
    <property type="match status" value="1"/>
</dbReference>
<dbReference type="Gene3D" id="3.20.20.140">
    <property type="entry name" value="Metal-dependent hydrolases"/>
    <property type="match status" value="1"/>
</dbReference>